<dbReference type="AlphaFoldDB" id="A0A1B6GW32"/>
<dbReference type="SMART" id="SM00450">
    <property type="entry name" value="RHOD"/>
    <property type="match status" value="1"/>
</dbReference>
<dbReference type="SUPFAM" id="SSF52821">
    <property type="entry name" value="Rhodanese/Cell cycle control phosphatase"/>
    <property type="match status" value="1"/>
</dbReference>
<evidence type="ECO:0000259" key="1">
    <source>
        <dbReference type="PROSITE" id="PS50206"/>
    </source>
</evidence>
<dbReference type="InterPro" id="IPR001763">
    <property type="entry name" value="Rhodanese-like_dom"/>
</dbReference>
<sequence>MQKFLRSIMYKVFLTNRALLWENPILRRCARNYCPSRFTVQHKLNPKIVVNGGATWRSFIGGHSRQIHSSGRTNREINFEEFKSLKKSGMMVIDVRDTKEIKATGTIPGSLNIPLQHINSALGKSAEEFKAAYGKSKPGESQQVLFLCQRGVRSKTAMERATKLGFKNALSLQGGWEMYSKLSKG</sequence>
<protein>
    <recommendedName>
        <fullName evidence="1">Rhodanese domain-containing protein</fullName>
    </recommendedName>
</protein>
<reference evidence="2" key="1">
    <citation type="submission" date="2015-11" db="EMBL/GenBank/DDBJ databases">
        <title>De novo transcriptome assembly of four potential Pierce s Disease insect vectors from Arizona vineyards.</title>
        <authorList>
            <person name="Tassone E.E."/>
        </authorList>
    </citation>
    <scope>NUCLEOTIDE SEQUENCE</scope>
</reference>
<dbReference type="Pfam" id="PF00581">
    <property type="entry name" value="Rhodanese"/>
    <property type="match status" value="1"/>
</dbReference>
<dbReference type="PANTHER" id="PTHR44086">
    <property type="entry name" value="THIOSULFATE SULFURTRANSFERASE RDL2, MITOCHONDRIAL-RELATED"/>
    <property type="match status" value="1"/>
</dbReference>
<organism evidence="2">
    <name type="scientific">Cuerna arida</name>
    <dbReference type="NCBI Taxonomy" id="1464854"/>
    <lineage>
        <taxon>Eukaryota</taxon>
        <taxon>Metazoa</taxon>
        <taxon>Ecdysozoa</taxon>
        <taxon>Arthropoda</taxon>
        <taxon>Hexapoda</taxon>
        <taxon>Insecta</taxon>
        <taxon>Pterygota</taxon>
        <taxon>Neoptera</taxon>
        <taxon>Paraneoptera</taxon>
        <taxon>Hemiptera</taxon>
        <taxon>Auchenorrhyncha</taxon>
        <taxon>Membracoidea</taxon>
        <taxon>Cicadellidae</taxon>
        <taxon>Cicadellinae</taxon>
        <taxon>Proconiini</taxon>
        <taxon>Cuerna</taxon>
    </lineage>
</organism>
<dbReference type="PANTHER" id="PTHR44086:SF10">
    <property type="entry name" value="THIOSULFATE SULFURTRANSFERASE_RHODANESE-LIKE DOMAIN-CONTAINING PROTEIN 3"/>
    <property type="match status" value="1"/>
</dbReference>
<name>A0A1B6GW32_9HEMI</name>
<proteinExistence type="predicted"/>
<dbReference type="PROSITE" id="PS50206">
    <property type="entry name" value="RHODANESE_3"/>
    <property type="match status" value="1"/>
</dbReference>
<accession>A0A1B6GW32</accession>
<gene>
    <name evidence="2" type="ORF">g.17090</name>
</gene>
<feature type="domain" description="Rhodanese" evidence="1">
    <location>
        <begin position="86"/>
        <end position="184"/>
    </location>
</feature>
<dbReference type="InterPro" id="IPR036873">
    <property type="entry name" value="Rhodanese-like_dom_sf"/>
</dbReference>
<dbReference type="EMBL" id="GECZ01003162">
    <property type="protein sequence ID" value="JAS66607.1"/>
    <property type="molecule type" value="Transcribed_RNA"/>
</dbReference>
<evidence type="ECO:0000313" key="2">
    <source>
        <dbReference type="EMBL" id="JAS66607.1"/>
    </source>
</evidence>
<dbReference type="Gene3D" id="3.40.250.10">
    <property type="entry name" value="Rhodanese-like domain"/>
    <property type="match status" value="1"/>
</dbReference>